<evidence type="ECO:0000313" key="2">
    <source>
        <dbReference type="Proteomes" id="UP001520878"/>
    </source>
</evidence>
<evidence type="ECO:0000313" key="1">
    <source>
        <dbReference type="EMBL" id="MCC2615072.1"/>
    </source>
</evidence>
<dbReference type="RefSeq" id="WP_229156985.1">
    <property type="nucleotide sequence ID" value="NZ_JAJEWP010000001.1"/>
</dbReference>
<gene>
    <name evidence="1" type="ORF">LJ739_02295</name>
</gene>
<organism evidence="1 2">
    <name type="scientific">Fluctibacter halophilus</name>
    <dbReference type="NCBI Taxonomy" id="226011"/>
    <lineage>
        <taxon>Bacteria</taxon>
        <taxon>Pseudomonadati</taxon>
        <taxon>Pseudomonadota</taxon>
        <taxon>Gammaproteobacteria</taxon>
        <taxon>Alteromonadales</taxon>
        <taxon>Alteromonadaceae</taxon>
        <taxon>Fluctibacter</taxon>
    </lineage>
</organism>
<name>A0ABS8G395_9ALTE</name>
<comment type="caution">
    <text evidence="1">The sequence shown here is derived from an EMBL/GenBank/DDBJ whole genome shotgun (WGS) entry which is preliminary data.</text>
</comment>
<accession>A0ABS8G395</accession>
<keyword evidence="2" id="KW-1185">Reference proteome</keyword>
<sequence length="127" mass="14701">MSGLVQQSEETAGMPVDDNPFTARWTAKGHTLCLGHWEIRYRSTLLELPPGICENPMDTFGIFSFLFPDDEDYCEGLREPEWLEKHSNWLMDLFETYKIPFDSEHVSWFYHAVNAEDWRCGSCGGCL</sequence>
<dbReference type="Proteomes" id="UP001520878">
    <property type="component" value="Unassembled WGS sequence"/>
</dbReference>
<proteinExistence type="predicted"/>
<dbReference type="EMBL" id="JAJEWP010000001">
    <property type="protein sequence ID" value="MCC2615072.1"/>
    <property type="molecule type" value="Genomic_DNA"/>
</dbReference>
<reference evidence="1 2" key="1">
    <citation type="submission" date="2021-10" db="EMBL/GenBank/DDBJ databases">
        <title>Draft genome of Aestuariibacter halophilus JC2043.</title>
        <authorList>
            <person name="Emsley S.A."/>
            <person name="Pfannmuller K.M."/>
            <person name="Ushijima B."/>
            <person name="Saw J.H."/>
            <person name="Videau P."/>
        </authorList>
    </citation>
    <scope>NUCLEOTIDE SEQUENCE [LARGE SCALE GENOMIC DNA]</scope>
    <source>
        <strain evidence="1 2">JC2043</strain>
    </source>
</reference>
<protein>
    <submittedName>
        <fullName evidence="1">Uncharacterized protein</fullName>
    </submittedName>
</protein>